<proteinExistence type="predicted"/>
<evidence type="ECO:0000313" key="3">
    <source>
        <dbReference type="Proteomes" id="UP000054662"/>
    </source>
</evidence>
<accession>A0A0W1AKX4</accession>
<feature type="signal peptide" evidence="1">
    <location>
        <begin position="1"/>
        <end position="20"/>
    </location>
</feature>
<dbReference type="EMBL" id="LNZC01000002">
    <property type="protein sequence ID" value="KTD81888.1"/>
    <property type="molecule type" value="Genomic_DNA"/>
</dbReference>
<keyword evidence="3" id="KW-1185">Reference proteome</keyword>
<feature type="chain" id="PRO_5006919853" evidence="1">
    <location>
        <begin position="21"/>
        <end position="538"/>
    </location>
</feature>
<dbReference type="OrthoDB" id="5646215at2"/>
<reference evidence="2 3" key="1">
    <citation type="submission" date="2015-11" db="EMBL/GenBank/DDBJ databases">
        <title>Genomic analysis of 38 Legionella species identifies large and diverse effector repertoires.</title>
        <authorList>
            <person name="Burstein D."/>
            <person name="Amaro F."/>
            <person name="Zusman T."/>
            <person name="Lifshitz Z."/>
            <person name="Cohen O."/>
            <person name="Gilbert J.A."/>
            <person name="Pupko T."/>
            <person name="Shuman H.A."/>
            <person name="Segal G."/>
        </authorList>
    </citation>
    <scope>NUCLEOTIDE SEQUENCE [LARGE SCALE GENOMIC DNA]</scope>
    <source>
        <strain evidence="2 3">ATCC 49508</strain>
    </source>
</reference>
<dbReference type="GO" id="GO:0016020">
    <property type="term" value="C:membrane"/>
    <property type="evidence" value="ECO:0007669"/>
    <property type="project" value="InterPro"/>
</dbReference>
<dbReference type="STRING" id="45076.Lwor_0191"/>
<dbReference type="InterPro" id="IPR013783">
    <property type="entry name" value="Ig-like_fold"/>
</dbReference>
<dbReference type="GO" id="GO:0005509">
    <property type="term" value="F:calcium ion binding"/>
    <property type="evidence" value="ECO:0007669"/>
    <property type="project" value="InterPro"/>
</dbReference>
<evidence type="ECO:0000256" key="1">
    <source>
        <dbReference type="SAM" id="SignalP"/>
    </source>
</evidence>
<organism evidence="2 3">
    <name type="scientific">Legionella worsleiensis</name>
    <dbReference type="NCBI Taxonomy" id="45076"/>
    <lineage>
        <taxon>Bacteria</taxon>
        <taxon>Pseudomonadati</taxon>
        <taxon>Pseudomonadota</taxon>
        <taxon>Gammaproteobacteria</taxon>
        <taxon>Legionellales</taxon>
        <taxon>Legionellaceae</taxon>
        <taxon>Legionella</taxon>
    </lineage>
</organism>
<dbReference type="PATRIC" id="fig|45076.6.peg.208"/>
<evidence type="ECO:0000313" key="2">
    <source>
        <dbReference type="EMBL" id="KTD81888.1"/>
    </source>
</evidence>
<dbReference type="InterPro" id="IPR015919">
    <property type="entry name" value="Cadherin-like_sf"/>
</dbReference>
<sequence>MNKTLLFFVIFFINSSVSYARPQVQMMFTASPPSTVFLGETVRIPMQMDWWASVKISLHNGQWTLPAGVSIEYITGYCPTLMSSIILNYPYTCYFNIVISGNSFGSVFGPLGFDGCKSCSGIEHVFYTPPFLVRVIPHAISMSAIPIQEATANTYFEYNLKSAVKFYNENTNAGFPPYGIITPSKLDGLRFDQKKFSIVGTPTHPGTYLFKVGAQNTYGTAAQVDLRIQVQVNAKDKPVFKRNHPIPGASPGEKYSLNLMEFIEPQAGFMQTNQISVRIDESKSYPEWLKVLDGALLEGIVPSDQAGKEVQVTLVASSNTGGDCLEPLTLKIPVAHDPTKKPVVNPFKLEKLARSDIYDDLSGFISDPAHDPDLKLILEKVEPAVTWLNMSSLNPMVLEGTVPDDVTGQKYLLTFRASTPTGGSSDPVTIPLQISKNPRSAPRFKSDTPILPMLYSGQPYIYDFTANNDVYPEYEQIPYTIKFAKDFTPPAWLRLEDNRLISDYVPENISRLVNIKVVIKNIPGGKSGEIQLILRAMK</sequence>
<keyword evidence="1" id="KW-0732">Signal</keyword>
<protein>
    <submittedName>
        <fullName evidence="2">Uncharacterized protein</fullName>
    </submittedName>
</protein>
<dbReference type="SUPFAM" id="SSF49313">
    <property type="entry name" value="Cadherin-like"/>
    <property type="match status" value="1"/>
</dbReference>
<dbReference type="Proteomes" id="UP000054662">
    <property type="component" value="Unassembled WGS sequence"/>
</dbReference>
<gene>
    <name evidence="2" type="ORF">Lwor_0191</name>
</gene>
<dbReference type="Gene3D" id="2.60.40.10">
    <property type="entry name" value="Immunoglobulins"/>
    <property type="match status" value="1"/>
</dbReference>
<comment type="caution">
    <text evidence="2">The sequence shown here is derived from an EMBL/GenBank/DDBJ whole genome shotgun (WGS) entry which is preliminary data.</text>
</comment>
<dbReference type="AlphaFoldDB" id="A0A0W1AKX4"/>
<dbReference type="RefSeq" id="WP_058491899.1">
    <property type="nucleotide sequence ID" value="NZ_CBCRUR010000002.1"/>
</dbReference>
<name>A0A0W1AKX4_9GAMM</name>